<evidence type="ECO:0000313" key="10">
    <source>
        <dbReference type="Proteomes" id="UP001199915"/>
    </source>
</evidence>
<dbReference type="EMBL" id="JAKNFS010000033">
    <property type="protein sequence ID" value="MCG4767170.1"/>
    <property type="molecule type" value="Genomic_DNA"/>
</dbReference>
<dbReference type="Pfam" id="PF00528">
    <property type="entry name" value="BPD_transp_1"/>
    <property type="match status" value="1"/>
</dbReference>
<dbReference type="Proteomes" id="UP001199915">
    <property type="component" value="Unassembled WGS sequence"/>
</dbReference>
<feature type="transmembrane region" description="Helical" evidence="7">
    <location>
        <begin position="139"/>
        <end position="156"/>
    </location>
</feature>
<feature type="transmembrane region" description="Helical" evidence="7">
    <location>
        <begin position="187"/>
        <end position="208"/>
    </location>
</feature>
<evidence type="ECO:0000256" key="1">
    <source>
        <dbReference type="ARBA" id="ARBA00004651"/>
    </source>
</evidence>
<keyword evidence="4 7" id="KW-0812">Transmembrane</keyword>
<dbReference type="SUPFAM" id="SSF161098">
    <property type="entry name" value="MetI-like"/>
    <property type="match status" value="1"/>
</dbReference>
<evidence type="ECO:0000313" key="9">
    <source>
        <dbReference type="EMBL" id="MCG4767170.1"/>
    </source>
</evidence>
<sequence length="294" mass="32653">MVERNKSFQIAANVIMILLSVMCIVPFILLIMSSITKENILLKYGYSFWPREISFDAYKTLLVDSGSIVRGYIISALVTVVGTVANLTLTTLFAYPLSRKELPGKAFFSFVIFFTMLFNGGLVPSYMMWTGIFHIKNTIWALIVPNLLMGAFYVIMMRTYFTTNIPDAVIEAARIDGAGEWRILAKIVLPMSTPIIATLALLVGLGYWNDWLNGLYYINNDKLYSIQVLLNKMLLDVQYLMSGASGGALTQNITLPATGIKMAVAVMGALPILVVYPFFQKYFVKGIVIGAVKG</sequence>
<comment type="caution">
    <text evidence="9">The sequence shown here is derived from an EMBL/GenBank/DDBJ whole genome shotgun (WGS) entry which is preliminary data.</text>
</comment>
<keyword evidence="3" id="KW-1003">Cell membrane</keyword>
<protein>
    <submittedName>
        <fullName evidence="9">Carbohydrate ABC transporter permease</fullName>
    </submittedName>
</protein>
<dbReference type="PANTHER" id="PTHR43744">
    <property type="entry name" value="ABC TRANSPORTER PERMEASE PROTEIN MG189-RELATED-RELATED"/>
    <property type="match status" value="1"/>
</dbReference>
<name>A0AAE3F3W7_9FIRM</name>
<keyword evidence="2 7" id="KW-0813">Transport</keyword>
<evidence type="ECO:0000256" key="5">
    <source>
        <dbReference type="ARBA" id="ARBA00022989"/>
    </source>
</evidence>
<keyword evidence="6 7" id="KW-0472">Membrane</keyword>
<feature type="transmembrane region" description="Helical" evidence="7">
    <location>
        <begin position="72"/>
        <end position="95"/>
    </location>
</feature>
<evidence type="ECO:0000256" key="6">
    <source>
        <dbReference type="ARBA" id="ARBA00023136"/>
    </source>
</evidence>
<comment type="similarity">
    <text evidence="7">Belongs to the binding-protein-dependent transport system permease family.</text>
</comment>
<dbReference type="InterPro" id="IPR035906">
    <property type="entry name" value="MetI-like_sf"/>
</dbReference>
<dbReference type="CDD" id="cd06261">
    <property type="entry name" value="TM_PBP2"/>
    <property type="match status" value="1"/>
</dbReference>
<gene>
    <name evidence="9" type="ORF">L0N21_16915</name>
</gene>
<reference evidence="9" key="1">
    <citation type="submission" date="2022-01" db="EMBL/GenBank/DDBJ databases">
        <title>Collection of gut derived symbiotic bacterial strains cultured from healthy donors.</title>
        <authorList>
            <person name="Lin H."/>
            <person name="Kohout C."/>
            <person name="Waligurski E."/>
            <person name="Pamer E.G."/>
        </authorList>
    </citation>
    <scope>NUCLEOTIDE SEQUENCE</scope>
    <source>
        <strain evidence="9">DFI.5.49</strain>
    </source>
</reference>
<feature type="transmembrane region" description="Helical" evidence="7">
    <location>
        <begin position="12"/>
        <end position="35"/>
    </location>
</feature>
<dbReference type="AlphaFoldDB" id="A0AAE3F3W7"/>
<comment type="subcellular location">
    <subcellularLocation>
        <location evidence="1 7">Cell membrane</location>
        <topology evidence="1 7">Multi-pass membrane protein</topology>
    </subcellularLocation>
</comment>
<evidence type="ECO:0000259" key="8">
    <source>
        <dbReference type="PROSITE" id="PS50928"/>
    </source>
</evidence>
<keyword evidence="5 7" id="KW-1133">Transmembrane helix</keyword>
<dbReference type="GO" id="GO:0005886">
    <property type="term" value="C:plasma membrane"/>
    <property type="evidence" value="ECO:0007669"/>
    <property type="project" value="UniProtKB-SubCell"/>
</dbReference>
<dbReference type="PROSITE" id="PS50928">
    <property type="entry name" value="ABC_TM1"/>
    <property type="match status" value="1"/>
</dbReference>
<evidence type="ECO:0000256" key="2">
    <source>
        <dbReference type="ARBA" id="ARBA00022448"/>
    </source>
</evidence>
<feature type="domain" description="ABC transmembrane type-1" evidence="8">
    <location>
        <begin position="72"/>
        <end position="279"/>
    </location>
</feature>
<evidence type="ECO:0000256" key="3">
    <source>
        <dbReference type="ARBA" id="ARBA00022475"/>
    </source>
</evidence>
<dbReference type="InterPro" id="IPR000515">
    <property type="entry name" value="MetI-like"/>
</dbReference>
<proteinExistence type="inferred from homology"/>
<organism evidence="9 10">
    <name type="scientific">Fusicatenibacter saccharivorans</name>
    <dbReference type="NCBI Taxonomy" id="1150298"/>
    <lineage>
        <taxon>Bacteria</taxon>
        <taxon>Bacillati</taxon>
        <taxon>Bacillota</taxon>
        <taxon>Clostridia</taxon>
        <taxon>Lachnospirales</taxon>
        <taxon>Lachnospiraceae</taxon>
        <taxon>Fusicatenibacter</taxon>
    </lineage>
</organism>
<dbReference type="GO" id="GO:0055085">
    <property type="term" value="P:transmembrane transport"/>
    <property type="evidence" value="ECO:0007669"/>
    <property type="project" value="InterPro"/>
</dbReference>
<feature type="transmembrane region" description="Helical" evidence="7">
    <location>
        <begin position="107"/>
        <end position="127"/>
    </location>
</feature>
<evidence type="ECO:0000256" key="4">
    <source>
        <dbReference type="ARBA" id="ARBA00022692"/>
    </source>
</evidence>
<dbReference type="RefSeq" id="WP_238033681.1">
    <property type="nucleotide sequence ID" value="NZ_JAKNFS010000033.1"/>
</dbReference>
<dbReference type="Gene3D" id="1.10.3720.10">
    <property type="entry name" value="MetI-like"/>
    <property type="match status" value="1"/>
</dbReference>
<feature type="transmembrane region" description="Helical" evidence="7">
    <location>
        <begin position="259"/>
        <end position="279"/>
    </location>
</feature>
<accession>A0AAE3F3W7</accession>
<dbReference type="PANTHER" id="PTHR43744:SF9">
    <property type="entry name" value="POLYGALACTURONAN_RHAMNOGALACTURONAN TRANSPORT SYSTEM PERMEASE PROTEIN YTCP"/>
    <property type="match status" value="1"/>
</dbReference>
<evidence type="ECO:0000256" key="7">
    <source>
        <dbReference type="RuleBase" id="RU363032"/>
    </source>
</evidence>